<dbReference type="SUPFAM" id="SSF55811">
    <property type="entry name" value="Nudix"/>
    <property type="match status" value="1"/>
</dbReference>
<dbReference type="EMBL" id="PQGD01000003">
    <property type="protein sequence ID" value="POP49941.1"/>
    <property type="molecule type" value="Genomic_DNA"/>
</dbReference>
<name>A0A2P5GTQ4_9ENTR</name>
<evidence type="ECO:0000256" key="3">
    <source>
        <dbReference type="RuleBase" id="RU003476"/>
    </source>
</evidence>
<evidence type="ECO:0000256" key="2">
    <source>
        <dbReference type="ARBA" id="ARBA00022801"/>
    </source>
</evidence>
<dbReference type="PANTHER" id="PTHR43046">
    <property type="entry name" value="GDP-MANNOSE MANNOSYL HYDROLASE"/>
    <property type="match status" value="1"/>
</dbReference>
<dbReference type="InterPro" id="IPR000086">
    <property type="entry name" value="NUDIX_hydrolase_dom"/>
</dbReference>
<dbReference type="InterPro" id="IPR015797">
    <property type="entry name" value="NUDIX_hydrolase-like_dom_sf"/>
</dbReference>
<evidence type="ECO:0000313" key="5">
    <source>
        <dbReference type="EMBL" id="POP47095.1"/>
    </source>
</evidence>
<dbReference type="AlphaFoldDB" id="A0A2P5GTQ4"/>
<feature type="domain" description="Nudix hydrolase" evidence="4">
    <location>
        <begin position="2"/>
        <end position="145"/>
    </location>
</feature>
<dbReference type="InterPro" id="IPR020084">
    <property type="entry name" value="NUDIX_hydrolase_CS"/>
</dbReference>
<dbReference type="Proteomes" id="UP000237073">
    <property type="component" value="Unassembled WGS sequence"/>
</dbReference>
<comment type="similarity">
    <text evidence="3">Belongs to the Nudix hydrolase family.</text>
</comment>
<keyword evidence="7" id="KW-1185">Reference proteome</keyword>
<evidence type="ECO:0000313" key="7">
    <source>
        <dbReference type="Proteomes" id="UP000237073"/>
    </source>
</evidence>
<dbReference type="GO" id="GO:0016787">
    <property type="term" value="F:hydrolase activity"/>
    <property type="evidence" value="ECO:0007669"/>
    <property type="project" value="UniProtKB-KW"/>
</dbReference>
<sequence>MRERPSARLFIIDTARRVLLFRFTHTTDALRGRCYWATPGGAVEEGETFQQAAIRELYEETGIIAHDPGNVIAQRSFAMLLPSGEEVLAIEKFFIISITDHTLNSERWTENEKQVITHFKWWDRKALRTTTETIFPQDILSILQQGLKET</sequence>
<dbReference type="PRINTS" id="PR00502">
    <property type="entry name" value="NUDIXFAMILY"/>
</dbReference>
<dbReference type="CDD" id="cd04685">
    <property type="entry name" value="NUDIX_Hydrolase"/>
    <property type="match status" value="1"/>
</dbReference>
<accession>A0A2P5GTQ4</accession>
<gene>
    <name evidence="6" type="ORF">CHU32_03905</name>
    <name evidence="5" type="ORF">CHU33_02355</name>
</gene>
<evidence type="ECO:0000259" key="4">
    <source>
        <dbReference type="PROSITE" id="PS51462"/>
    </source>
</evidence>
<protein>
    <submittedName>
        <fullName evidence="6">DNA mismatch repair protein MutT</fullName>
    </submittedName>
</protein>
<dbReference type="PROSITE" id="PS51462">
    <property type="entry name" value="NUDIX"/>
    <property type="match status" value="1"/>
</dbReference>
<dbReference type="Proteomes" id="UP000247005">
    <property type="component" value="Unassembled WGS sequence"/>
</dbReference>
<organism evidence="6 8">
    <name type="scientific">Superficieibacter electus</name>
    <dbReference type="NCBI Taxonomy" id="2022662"/>
    <lineage>
        <taxon>Bacteria</taxon>
        <taxon>Pseudomonadati</taxon>
        <taxon>Pseudomonadota</taxon>
        <taxon>Gammaproteobacteria</taxon>
        <taxon>Enterobacterales</taxon>
        <taxon>Enterobacteriaceae</taxon>
        <taxon>Superficieibacter</taxon>
    </lineage>
</organism>
<comment type="caution">
    <text evidence="6">The sequence shown here is derived from an EMBL/GenBank/DDBJ whole genome shotgun (WGS) entry which is preliminary data.</text>
</comment>
<dbReference type="PANTHER" id="PTHR43046:SF14">
    <property type="entry name" value="MUTT_NUDIX FAMILY PROTEIN"/>
    <property type="match status" value="1"/>
</dbReference>
<dbReference type="PROSITE" id="PS00893">
    <property type="entry name" value="NUDIX_BOX"/>
    <property type="match status" value="1"/>
</dbReference>
<reference evidence="7 8" key="1">
    <citation type="submission" date="2018-01" db="EMBL/GenBank/DDBJ databases">
        <title>Superficieibacter electus gen. nov., sp. nov., an extended-spectrum beta-lactamase possessing member of the Enterobacteriaceae family, isolated from intensive care unit surfaces.</title>
        <authorList>
            <person name="Potter R.F."/>
            <person name="D'Souza A.W."/>
        </authorList>
    </citation>
    <scope>NUCLEOTIDE SEQUENCE [LARGE SCALE GENOMIC DNA]</scope>
    <source>
        <strain evidence="6 8">BP-1</strain>
        <strain evidence="5 7">BP-2</strain>
    </source>
</reference>
<keyword evidence="2 3" id="KW-0378">Hydrolase</keyword>
<dbReference type="InterPro" id="IPR020476">
    <property type="entry name" value="Nudix_hydrolase"/>
</dbReference>
<dbReference type="OrthoDB" id="9761969at2"/>
<evidence type="ECO:0000313" key="6">
    <source>
        <dbReference type="EMBL" id="POP49941.1"/>
    </source>
</evidence>
<evidence type="ECO:0000256" key="1">
    <source>
        <dbReference type="ARBA" id="ARBA00001946"/>
    </source>
</evidence>
<comment type="cofactor">
    <cofactor evidence="1">
        <name>Mg(2+)</name>
        <dbReference type="ChEBI" id="CHEBI:18420"/>
    </cofactor>
</comment>
<dbReference type="EMBL" id="PQGE01000002">
    <property type="protein sequence ID" value="POP47095.1"/>
    <property type="molecule type" value="Genomic_DNA"/>
</dbReference>
<dbReference type="Gene3D" id="3.90.79.10">
    <property type="entry name" value="Nucleoside Triphosphate Pyrophosphohydrolase"/>
    <property type="match status" value="1"/>
</dbReference>
<dbReference type="RefSeq" id="WP_103674489.1">
    <property type="nucleotide sequence ID" value="NZ_PQGD01000003.1"/>
</dbReference>
<evidence type="ECO:0000313" key="8">
    <source>
        <dbReference type="Proteomes" id="UP000247005"/>
    </source>
</evidence>
<proteinExistence type="inferred from homology"/>
<dbReference type="Pfam" id="PF00293">
    <property type="entry name" value="NUDIX"/>
    <property type="match status" value="1"/>
</dbReference>